<reference evidence="3 4" key="1">
    <citation type="submission" date="2019-02" db="EMBL/GenBank/DDBJ databases">
        <title>Deep-cultivation of Planctomycetes and their phenomic and genomic characterization uncovers novel biology.</title>
        <authorList>
            <person name="Wiegand S."/>
            <person name="Jogler M."/>
            <person name="Boedeker C."/>
            <person name="Pinto D."/>
            <person name="Vollmers J."/>
            <person name="Rivas-Marin E."/>
            <person name="Kohn T."/>
            <person name="Peeters S.H."/>
            <person name="Heuer A."/>
            <person name="Rast P."/>
            <person name="Oberbeckmann S."/>
            <person name="Bunk B."/>
            <person name="Jeske O."/>
            <person name="Meyerdierks A."/>
            <person name="Storesund J.E."/>
            <person name="Kallscheuer N."/>
            <person name="Luecker S."/>
            <person name="Lage O.M."/>
            <person name="Pohl T."/>
            <person name="Merkel B.J."/>
            <person name="Hornburger P."/>
            <person name="Mueller R.-W."/>
            <person name="Bruemmer F."/>
            <person name="Labrenz M."/>
            <person name="Spormann A.M."/>
            <person name="Op Den Camp H."/>
            <person name="Overmann J."/>
            <person name="Amann R."/>
            <person name="Jetten M.S.M."/>
            <person name="Mascher T."/>
            <person name="Medema M.H."/>
            <person name="Devos D.P."/>
            <person name="Kaster A.-K."/>
            <person name="Ovreas L."/>
            <person name="Rohde M."/>
            <person name="Galperin M.Y."/>
            <person name="Jogler C."/>
        </authorList>
    </citation>
    <scope>NUCLEOTIDE SEQUENCE [LARGE SCALE GENOMIC DNA]</scope>
    <source>
        <strain evidence="3 4">Pan54</strain>
    </source>
</reference>
<dbReference type="EMBL" id="SJPG01000001">
    <property type="protein sequence ID" value="TWT63605.1"/>
    <property type="molecule type" value="Genomic_DNA"/>
</dbReference>
<sequence precursor="true">MSAIKKIMSSGATASLVLSFLLPVPNSFNALSCAEAGVRPKFSKPWLSNKPYNDSNEKVKSYPLPDFNDPDSQPIPSNEPYSAPAEQTRPATPPSSVMQELNHLYEKDGKKAPDLSPYAFETKRTETARTEAPISSQKIPTKPPSMFSRFISKLTGKSSSQNRNDPASYPEFSRENAAKLGIKLEEPQYVDSRNATAIEEVTVSNDLLLPPPPVSDVAPAPAVVSIPKTAPVKTAKSPAPAPAQATTTAQIDLLPPLPPPMPGKVSTPAEAVASKNTVSDLDLLLPPLPGSVNIPAMTASPETEKPILVQTPSLNEVDESAPQQLQVPAPKALDPQVVETEVMEPTPQQTARVEPMPLPVEKPVEVAVETPVREEPQVLESTEIAQVPELPEQPPLKGEMKSNLPLAPSASLVERKVDLPGRVTVSDEGWRSRDGQPQRPVIAAVPEVPAETTVSVEPNQLTIPDSARPAQISTAAAEPRSPQEKYQLIASRGDATGFKGFCPVVLRDTLELVDANPVFRTEYEDQLYYFSSEDALQKFEANPLQYVPAHGGVDIVQFIEHGLEQPGRLDFAVWYQERLFLFSSQSTLEIFRADPERFVD</sequence>
<evidence type="ECO:0000256" key="1">
    <source>
        <dbReference type="SAM" id="MobiDB-lite"/>
    </source>
</evidence>
<organism evidence="3 4">
    <name type="scientific">Rubinisphaera italica</name>
    <dbReference type="NCBI Taxonomy" id="2527969"/>
    <lineage>
        <taxon>Bacteria</taxon>
        <taxon>Pseudomonadati</taxon>
        <taxon>Planctomycetota</taxon>
        <taxon>Planctomycetia</taxon>
        <taxon>Planctomycetales</taxon>
        <taxon>Planctomycetaceae</taxon>
        <taxon>Rubinisphaera</taxon>
    </lineage>
</organism>
<dbReference type="Proteomes" id="UP000316095">
    <property type="component" value="Unassembled WGS sequence"/>
</dbReference>
<feature type="region of interest" description="Disordered" evidence="1">
    <location>
        <begin position="464"/>
        <end position="484"/>
    </location>
</feature>
<evidence type="ECO:0000313" key="3">
    <source>
        <dbReference type="EMBL" id="TWT63605.1"/>
    </source>
</evidence>
<feature type="chain" id="PRO_5022822510" evidence="2">
    <location>
        <begin position="31"/>
        <end position="600"/>
    </location>
</feature>
<feature type="signal peptide" evidence="2">
    <location>
        <begin position="1"/>
        <end position="30"/>
    </location>
</feature>
<evidence type="ECO:0000256" key="2">
    <source>
        <dbReference type="SAM" id="SignalP"/>
    </source>
</evidence>
<keyword evidence="2" id="KW-0732">Signal</keyword>
<dbReference type="AlphaFoldDB" id="A0A5C5XNE7"/>
<proteinExistence type="predicted"/>
<dbReference type="RefSeq" id="WP_146505333.1">
    <property type="nucleotide sequence ID" value="NZ_SJPG01000001.1"/>
</dbReference>
<evidence type="ECO:0000313" key="4">
    <source>
        <dbReference type="Proteomes" id="UP000316095"/>
    </source>
</evidence>
<accession>A0A5C5XNE7</accession>
<comment type="caution">
    <text evidence="3">The sequence shown here is derived from an EMBL/GenBank/DDBJ whole genome shotgun (WGS) entry which is preliminary data.</text>
</comment>
<feature type="region of interest" description="Disordered" evidence="1">
    <location>
        <begin position="124"/>
        <end position="147"/>
    </location>
</feature>
<protein>
    <submittedName>
        <fullName evidence="3">YHS domain protein</fullName>
    </submittedName>
</protein>
<feature type="compositionally biased region" description="Polar residues" evidence="1">
    <location>
        <begin position="70"/>
        <end position="80"/>
    </location>
</feature>
<feature type="region of interest" description="Disordered" evidence="1">
    <location>
        <begin position="42"/>
        <end position="96"/>
    </location>
</feature>
<keyword evidence="4" id="KW-1185">Reference proteome</keyword>
<dbReference type="OrthoDB" id="215819at2"/>
<gene>
    <name evidence="3" type="ORF">Pan54_43590</name>
</gene>
<name>A0A5C5XNE7_9PLAN</name>